<keyword evidence="1" id="KW-1133">Transmembrane helix</keyword>
<evidence type="ECO:0000313" key="2">
    <source>
        <dbReference type="EMBL" id="CPR22516.1"/>
    </source>
</evidence>
<dbReference type="KEGG" id="fil:BN1229_v1_3962"/>
<sequence>MHVHGIRRRSISCDVALFFALLATAIALGAALAHALELPNKIGLSVSEYFTVQQTYRGWNQLAYVLFLQLIAIMSVIILARHAPYVRGFAILALLCLIAAQALFWIYTYPANVATVNWTSIPPNWETLRRQWEYSHLAGAAFQLLAMSALIIAALARERDRQAESTHHVTINYAKTSSDQ</sequence>
<protein>
    <submittedName>
        <fullName evidence="2">Putative transmembrane protein</fullName>
    </submittedName>
</protein>
<dbReference type="Proteomes" id="UP000033187">
    <property type="component" value="Chromosome 1"/>
</dbReference>
<keyword evidence="1 2" id="KW-0812">Transmembrane</keyword>
<feature type="transmembrane region" description="Helical" evidence="1">
    <location>
        <begin position="59"/>
        <end position="80"/>
    </location>
</feature>
<dbReference type="EMBL" id="LN829119">
    <property type="protein sequence ID" value="CPR22516.1"/>
    <property type="molecule type" value="Genomic_DNA"/>
</dbReference>
<dbReference type="KEGG" id="fiy:BN1229_v1_3949"/>
<reference evidence="3" key="1">
    <citation type="submission" date="2015-02" db="EMBL/GenBank/DDBJ databases">
        <authorList>
            <person name="Chooi Y.-H."/>
        </authorList>
    </citation>
    <scope>NUCLEOTIDE SEQUENCE [LARGE SCALE GENOMIC DNA]</scope>
    <source>
        <strain evidence="3">strain Y</strain>
    </source>
</reference>
<proteinExistence type="predicted"/>
<evidence type="ECO:0000256" key="1">
    <source>
        <dbReference type="SAM" id="Phobius"/>
    </source>
</evidence>
<keyword evidence="3" id="KW-1185">Reference proteome</keyword>
<feature type="transmembrane region" description="Helical" evidence="1">
    <location>
        <begin position="134"/>
        <end position="156"/>
    </location>
</feature>
<feature type="transmembrane region" description="Helical" evidence="1">
    <location>
        <begin position="89"/>
        <end position="108"/>
    </location>
</feature>
<dbReference type="OrthoDB" id="1453741at2"/>
<accession>A0A0D6JKP9</accession>
<keyword evidence="1" id="KW-0472">Membrane</keyword>
<organism evidence="2 3">
    <name type="scientific">Candidatus Filomicrobium marinum</name>
    <dbReference type="NCBI Taxonomy" id="1608628"/>
    <lineage>
        <taxon>Bacteria</taxon>
        <taxon>Pseudomonadati</taxon>
        <taxon>Pseudomonadota</taxon>
        <taxon>Alphaproteobacteria</taxon>
        <taxon>Hyphomicrobiales</taxon>
        <taxon>Hyphomicrobiaceae</taxon>
        <taxon>Filomicrobium</taxon>
    </lineage>
</organism>
<dbReference type="AlphaFoldDB" id="A0A0D6JKP9"/>
<gene>
    <name evidence="2" type="ORF">YBN1229_v1_3949</name>
</gene>
<name>A0A0D6JKP9_9HYPH</name>
<evidence type="ECO:0000313" key="3">
    <source>
        <dbReference type="Proteomes" id="UP000033187"/>
    </source>
</evidence>
<dbReference type="RefSeq" id="WP_046479539.1">
    <property type="nucleotide sequence ID" value="NZ_LN829118.1"/>
</dbReference>